<organism evidence="1 2">
    <name type="scientific">Thermoproteus sp. AZ2</name>
    <dbReference type="NCBI Taxonomy" id="1609232"/>
    <lineage>
        <taxon>Archaea</taxon>
        <taxon>Thermoproteota</taxon>
        <taxon>Thermoprotei</taxon>
        <taxon>Thermoproteales</taxon>
        <taxon>Thermoproteaceae</taxon>
        <taxon>Thermoproteus</taxon>
    </lineage>
</organism>
<evidence type="ECO:0000313" key="1">
    <source>
        <dbReference type="EMBL" id="MFB6490519.1"/>
    </source>
</evidence>
<accession>A0ACC6V1B9</accession>
<dbReference type="EMBL" id="JZWT02000010">
    <property type="protein sequence ID" value="MFB6490519.1"/>
    <property type="molecule type" value="Genomic_DNA"/>
</dbReference>
<comment type="caution">
    <text evidence="1">The sequence shown here is derived from an EMBL/GenBank/DDBJ whole genome shotgun (WGS) entry which is preliminary data.</text>
</comment>
<dbReference type="Proteomes" id="UP000033636">
    <property type="component" value="Unassembled WGS sequence"/>
</dbReference>
<proteinExistence type="predicted"/>
<name>A0ACC6V1B9_9CREN</name>
<evidence type="ECO:0000313" key="2">
    <source>
        <dbReference type="Proteomes" id="UP000033636"/>
    </source>
</evidence>
<protein>
    <submittedName>
        <fullName evidence="1">Exosome complex exonuclease Rrp41</fullName>
    </submittedName>
</protein>
<keyword evidence="1" id="KW-0540">Nuclease</keyword>
<sequence length="245" mass="26864">MKQPPVPLLVEGKRADGRAPDQMREVKIEVGVVSNADGSAMVSYGNTVAVAAVYGPREMHPRHLSLPDRAVMRVRYHMAPFSTKDERKSPTPSRREIEISKVLREALEPAIFLEQFPRSRIDVFIEIVQADGSTRVASLTAASLALADAGIPMRDLVIGVSVGLINGVVVLDLNGLEDNYGEGDMPIGYMPNLGRFVLLQLDGAWTREQFAEALKLAIKGAEYVYGKAREALKAKYFEVAEEVAK</sequence>
<reference evidence="1" key="1">
    <citation type="submission" date="2024-07" db="EMBL/GenBank/DDBJ databases">
        <title>Metagenome and Metagenome-Assembled Genomes of Archaea from a hot spring from the geothermal field of Los Azufres, Mexico.</title>
        <authorList>
            <person name="Marin-Paredes R."/>
            <person name="Martinez-Romero E."/>
            <person name="Servin-Garciduenas L.E."/>
        </authorList>
    </citation>
    <scope>NUCLEOTIDE SEQUENCE</scope>
</reference>
<gene>
    <name evidence="1" type="primary">rrp41</name>
    <name evidence="1" type="ORF">TU35_004605</name>
</gene>
<keyword evidence="1" id="KW-0269">Exonuclease</keyword>
<keyword evidence="1" id="KW-0378">Hydrolase</keyword>